<evidence type="ECO:0000313" key="5">
    <source>
        <dbReference type="EMBL" id="MCE7510877.1"/>
    </source>
</evidence>
<dbReference type="Pfam" id="PF13193">
    <property type="entry name" value="AMP-binding_C"/>
    <property type="match status" value="1"/>
</dbReference>
<dbReference type="PROSITE" id="PS00455">
    <property type="entry name" value="AMP_BINDING"/>
    <property type="match status" value="1"/>
</dbReference>
<proteinExistence type="inferred from homology"/>
<evidence type="ECO:0000259" key="4">
    <source>
        <dbReference type="Pfam" id="PF13193"/>
    </source>
</evidence>
<evidence type="ECO:0000256" key="2">
    <source>
        <dbReference type="ARBA" id="ARBA00022598"/>
    </source>
</evidence>
<gene>
    <name evidence="5" type="ORF">LZG35_19740</name>
</gene>
<dbReference type="GO" id="GO:0016405">
    <property type="term" value="F:CoA-ligase activity"/>
    <property type="evidence" value="ECO:0007669"/>
    <property type="project" value="TreeGrafter"/>
</dbReference>
<accession>A0A9Q3W9H6</accession>
<dbReference type="NCBIfam" id="NF006181">
    <property type="entry name" value="PRK08314.1"/>
    <property type="match status" value="1"/>
</dbReference>
<dbReference type="PANTHER" id="PTHR24096">
    <property type="entry name" value="LONG-CHAIN-FATTY-ACID--COA LIGASE"/>
    <property type="match status" value="1"/>
</dbReference>
<sequence length="565" mass="62841">MTSPHLSFYPKGLPERIRAPQTTLVDNLRISALRYPDRPALVFYNGVLSYGDLQRDVRCMAGYLQQECGVAKGDRVLLYTQNCPQFTVAFYAVMSLGAAVVPVNAMSTHEELAYYFENSGARLAFCAADLYSNLRPCVDSGLVTRVILHQYRDYLSDPRDPLVPGWIAVAQEEVTDPAVVTWAEALAAEQTPMPAAFDADQMCVLPYTSGTTGHPKGCIHTHRTLGYAIYSSSLWRALNAESVFLSVAPMFHMLGLQSGMNMPILLGATTVILPRWDRDMAARLIDQWGVSVWGAPPAMIIDFFAKPDIADYDLSRLSLIFGGGAAMPEAVSRTLKEDHGIAFNESYGLTETSAFLHANPVHRNKRQCLGVPTFGVDSRVVDPETLEPLPLGEVGELITSGPQVMEGYWHNDEANRESFLERDGRRFFRTGDLACIDEDGYFFMKDRLKRMINVSGYKVWPAEVENFMYDHPAVQEACVIGVPDSRRGEVVMAILVVKDRYRGQVTEEQVIDWAREKMAVYKAPRRVEFVDALPKSGAGKILWRQLQDEQRALVGDGDVMAAGDA</sequence>
<name>A0A9Q3W9H6_9GAMM</name>
<dbReference type="EMBL" id="JAJVKT010000032">
    <property type="protein sequence ID" value="MCE7510877.1"/>
    <property type="molecule type" value="Genomic_DNA"/>
</dbReference>
<feature type="domain" description="AMP-dependent synthetase/ligase" evidence="3">
    <location>
        <begin position="31"/>
        <end position="409"/>
    </location>
</feature>
<dbReference type="Gene3D" id="3.30.300.30">
    <property type="match status" value="1"/>
</dbReference>
<reference evidence="5" key="1">
    <citation type="submission" date="2022-01" db="EMBL/GenBank/DDBJ databases">
        <authorList>
            <person name="Karlyshev A.V."/>
            <person name="Jaspars M."/>
        </authorList>
    </citation>
    <scope>NUCLEOTIDE SEQUENCE</scope>
    <source>
        <strain evidence="5">AGSA3-2</strain>
    </source>
</reference>
<evidence type="ECO:0000256" key="1">
    <source>
        <dbReference type="ARBA" id="ARBA00006432"/>
    </source>
</evidence>
<keyword evidence="6" id="KW-1185">Reference proteome</keyword>
<dbReference type="AlphaFoldDB" id="A0A9Q3W9H6"/>
<evidence type="ECO:0000313" key="6">
    <source>
        <dbReference type="Proteomes" id="UP001107961"/>
    </source>
</evidence>
<feature type="domain" description="AMP-binding enzyme C-terminal" evidence="4">
    <location>
        <begin position="463"/>
        <end position="540"/>
    </location>
</feature>
<dbReference type="PANTHER" id="PTHR24096:SF149">
    <property type="entry name" value="AMP-BINDING DOMAIN-CONTAINING PROTEIN-RELATED"/>
    <property type="match status" value="1"/>
</dbReference>
<dbReference type="RefSeq" id="WP_026949922.1">
    <property type="nucleotide sequence ID" value="NZ_CP012331.1"/>
</dbReference>
<organism evidence="5 6">
    <name type="scientific">Alloalcanivorax xenomutans</name>
    <dbReference type="NCBI Taxonomy" id="1094342"/>
    <lineage>
        <taxon>Bacteria</taxon>
        <taxon>Pseudomonadati</taxon>
        <taxon>Pseudomonadota</taxon>
        <taxon>Gammaproteobacteria</taxon>
        <taxon>Oceanospirillales</taxon>
        <taxon>Alcanivoracaceae</taxon>
        <taxon>Alloalcanivorax</taxon>
    </lineage>
</organism>
<dbReference type="InterPro" id="IPR000873">
    <property type="entry name" value="AMP-dep_synth/lig_dom"/>
</dbReference>
<keyword evidence="2" id="KW-0436">Ligase</keyword>
<comment type="caution">
    <text evidence="5">The sequence shown here is derived from an EMBL/GenBank/DDBJ whole genome shotgun (WGS) entry which is preliminary data.</text>
</comment>
<protein>
    <submittedName>
        <fullName evidence="5">AMP-binding protein</fullName>
    </submittedName>
</protein>
<dbReference type="SUPFAM" id="SSF56801">
    <property type="entry name" value="Acetyl-CoA synthetase-like"/>
    <property type="match status" value="1"/>
</dbReference>
<dbReference type="Gene3D" id="3.40.50.12780">
    <property type="entry name" value="N-terminal domain of ligase-like"/>
    <property type="match status" value="1"/>
</dbReference>
<comment type="similarity">
    <text evidence="1">Belongs to the ATP-dependent AMP-binding enzyme family.</text>
</comment>
<dbReference type="Proteomes" id="UP001107961">
    <property type="component" value="Unassembled WGS sequence"/>
</dbReference>
<evidence type="ECO:0000259" key="3">
    <source>
        <dbReference type="Pfam" id="PF00501"/>
    </source>
</evidence>
<dbReference type="InterPro" id="IPR020845">
    <property type="entry name" value="AMP-binding_CS"/>
</dbReference>
<dbReference type="InterPro" id="IPR045851">
    <property type="entry name" value="AMP-bd_C_sf"/>
</dbReference>
<dbReference type="Pfam" id="PF00501">
    <property type="entry name" value="AMP-binding"/>
    <property type="match status" value="1"/>
</dbReference>
<dbReference type="GeneID" id="94686701"/>
<dbReference type="InterPro" id="IPR042099">
    <property type="entry name" value="ANL_N_sf"/>
</dbReference>
<dbReference type="KEGG" id="axe:P40_09665"/>
<dbReference type="InterPro" id="IPR025110">
    <property type="entry name" value="AMP-bd_C"/>
</dbReference>